<organism evidence="3 4">
    <name type="scientific">Mycena maculata</name>
    <dbReference type="NCBI Taxonomy" id="230809"/>
    <lineage>
        <taxon>Eukaryota</taxon>
        <taxon>Fungi</taxon>
        <taxon>Dikarya</taxon>
        <taxon>Basidiomycota</taxon>
        <taxon>Agaricomycotina</taxon>
        <taxon>Agaricomycetes</taxon>
        <taxon>Agaricomycetidae</taxon>
        <taxon>Agaricales</taxon>
        <taxon>Marasmiineae</taxon>
        <taxon>Mycenaceae</taxon>
        <taxon>Mycena</taxon>
    </lineage>
</organism>
<dbReference type="Pfam" id="PF08450">
    <property type="entry name" value="SGL"/>
    <property type="match status" value="1"/>
</dbReference>
<comment type="caution">
    <text evidence="3">The sequence shown here is derived from an EMBL/GenBank/DDBJ whole genome shotgun (WGS) entry which is preliminary data.</text>
</comment>
<dbReference type="AlphaFoldDB" id="A0AAD7N8L0"/>
<feature type="signal peptide" evidence="1">
    <location>
        <begin position="1"/>
        <end position="20"/>
    </location>
</feature>
<accession>A0AAD7N8L0</accession>
<evidence type="ECO:0000313" key="4">
    <source>
        <dbReference type="Proteomes" id="UP001215280"/>
    </source>
</evidence>
<reference evidence="3" key="1">
    <citation type="submission" date="2023-03" db="EMBL/GenBank/DDBJ databases">
        <title>Massive genome expansion in bonnet fungi (Mycena s.s.) driven by repeated elements and novel gene families across ecological guilds.</title>
        <authorList>
            <consortium name="Lawrence Berkeley National Laboratory"/>
            <person name="Harder C.B."/>
            <person name="Miyauchi S."/>
            <person name="Viragh M."/>
            <person name="Kuo A."/>
            <person name="Thoen E."/>
            <person name="Andreopoulos B."/>
            <person name="Lu D."/>
            <person name="Skrede I."/>
            <person name="Drula E."/>
            <person name="Henrissat B."/>
            <person name="Morin E."/>
            <person name="Kohler A."/>
            <person name="Barry K."/>
            <person name="LaButti K."/>
            <person name="Morin E."/>
            <person name="Salamov A."/>
            <person name="Lipzen A."/>
            <person name="Mereny Z."/>
            <person name="Hegedus B."/>
            <person name="Baldrian P."/>
            <person name="Stursova M."/>
            <person name="Weitz H."/>
            <person name="Taylor A."/>
            <person name="Grigoriev I.V."/>
            <person name="Nagy L.G."/>
            <person name="Martin F."/>
            <person name="Kauserud H."/>
        </authorList>
    </citation>
    <scope>NUCLEOTIDE SEQUENCE</scope>
    <source>
        <strain evidence="3">CBHHK188m</strain>
    </source>
</reference>
<dbReference type="EMBL" id="JARJLG010000082">
    <property type="protein sequence ID" value="KAJ7750424.1"/>
    <property type="molecule type" value="Genomic_DNA"/>
</dbReference>
<feature type="domain" description="SMP-30/Gluconolactonase/LRE-like region" evidence="2">
    <location>
        <begin position="185"/>
        <end position="397"/>
    </location>
</feature>
<evidence type="ECO:0000259" key="2">
    <source>
        <dbReference type="Pfam" id="PF08450"/>
    </source>
</evidence>
<dbReference type="Proteomes" id="UP001215280">
    <property type="component" value="Unassembled WGS sequence"/>
</dbReference>
<dbReference type="PANTHER" id="PTHR47064">
    <property type="entry name" value="PUTATIVE (AFU_ORTHOLOGUE AFUA_1G08990)-RELATED"/>
    <property type="match status" value="1"/>
</dbReference>
<protein>
    <submittedName>
        <fullName evidence="3">Calcium-dependent phosphotriesterase</fullName>
    </submittedName>
</protein>
<evidence type="ECO:0000313" key="3">
    <source>
        <dbReference type="EMBL" id="KAJ7750424.1"/>
    </source>
</evidence>
<dbReference type="PANTHER" id="PTHR47064:SF2">
    <property type="entry name" value="SMP-30_GLUCONOLACTONASE_LRE-LIKE REGION DOMAIN-CONTAINING PROTEIN-RELATED"/>
    <property type="match status" value="1"/>
</dbReference>
<gene>
    <name evidence="3" type="ORF">DFH07DRAFT_746224</name>
</gene>
<dbReference type="Gene3D" id="2.120.10.30">
    <property type="entry name" value="TolB, C-terminal domain"/>
    <property type="match status" value="1"/>
</dbReference>
<keyword evidence="1" id="KW-0732">Signal</keyword>
<name>A0AAD7N8L0_9AGAR</name>
<dbReference type="InterPro" id="IPR013658">
    <property type="entry name" value="SGL"/>
</dbReference>
<sequence length="420" mass="45120">MLSILSISVCALAYAIFSIAKDPAWTRDTAVPLPPQSVVCIFRAAFHLIESIQFVDPLSFAVMGPNGSFRQNAFDAGFNPTGTEPPFFQIFDQGFLKILGNTPTITEIASNATFAFAHEGPVYDPTLDSVTFASNDGGALGMSDINHNNKVGRINLKDIPANLNGTAINIPVTELDLPPTVQMTNGGTGPFRGNILLITSGRGPLPPSIVLVNPNPPHNTTVLLDNFFGRQFNSLNDIKIHPSGKIFFTDTVYGWLNHFRPLPLMPNQVYRLDPDTRSVRVVATDFDRNNGIAFNGAGTIAYVTDTGANAGFLGNNQTQPATIYAYDVDPNSQVFNNRRVFAYTDAGIPDGVQIDSDGNVYAGCGDGVHVWNDEGTLLGKFFLGTVSANLVFAGPGRLIILAETKIFLAEIAASPSLFTS</sequence>
<dbReference type="InterPro" id="IPR052988">
    <property type="entry name" value="Oryzine_lactonohydrolase"/>
</dbReference>
<keyword evidence="4" id="KW-1185">Reference proteome</keyword>
<evidence type="ECO:0000256" key="1">
    <source>
        <dbReference type="SAM" id="SignalP"/>
    </source>
</evidence>
<dbReference type="SUPFAM" id="SSF63829">
    <property type="entry name" value="Calcium-dependent phosphotriesterase"/>
    <property type="match status" value="1"/>
</dbReference>
<proteinExistence type="predicted"/>
<feature type="chain" id="PRO_5042192996" evidence="1">
    <location>
        <begin position="21"/>
        <end position="420"/>
    </location>
</feature>
<dbReference type="InterPro" id="IPR011042">
    <property type="entry name" value="6-blade_b-propeller_TolB-like"/>
</dbReference>